<evidence type="ECO:0000256" key="1">
    <source>
        <dbReference type="ARBA" id="ARBA00022490"/>
    </source>
</evidence>
<keyword evidence="2 6" id="KW-0698">rRNA processing</keyword>
<reference evidence="8 9" key="1">
    <citation type="journal article" date="2014" name="Arch. Microbiol.">
        <title>Bacillus mesophilum sp. nov., strain IITR-54T, a novel 4-chlorobiphenyl dechlorinating bacterium.</title>
        <authorList>
            <person name="Manickam N."/>
            <person name="Singh N.K."/>
            <person name="Bajaj A."/>
            <person name="Kumar R.M."/>
            <person name="Kaur G."/>
            <person name="Kaur N."/>
            <person name="Bala M."/>
            <person name="Kumar A."/>
            <person name="Mayilraj S."/>
        </authorList>
    </citation>
    <scope>NUCLEOTIDE SEQUENCE [LARGE SCALE GENOMIC DNA]</scope>
    <source>
        <strain evidence="8 9">IITR-54</strain>
    </source>
</reference>
<organism evidence="8 9">
    <name type="scientific">Bacillus mesophilum</name>
    <dbReference type="NCBI Taxonomy" id="1071718"/>
    <lineage>
        <taxon>Bacteria</taxon>
        <taxon>Bacillati</taxon>
        <taxon>Bacillota</taxon>
        <taxon>Bacilli</taxon>
        <taxon>Bacillales</taxon>
        <taxon>Bacillaceae</taxon>
        <taxon>Bacillus</taxon>
    </lineage>
</organism>
<keyword evidence="9" id="KW-1185">Reference proteome</keyword>
<feature type="binding site" evidence="6">
    <location>
        <begin position="128"/>
        <end position="129"/>
    </location>
    <ligand>
        <name>S-adenosyl-L-methionine</name>
        <dbReference type="ChEBI" id="CHEBI:59789"/>
    </ligand>
</feature>
<comment type="caution">
    <text evidence="8">The sequence shown here is derived from an EMBL/GenBank/DDBJ whole genome shotgun (WGS) entry which is preliminary data.</text>
</comment>
<evidence type="ECO:0000256" key="2">
    <source>
        <dbReference type="ARBA" id="ARBA00022552"/>
    </source>
</evidence>
<evidence type="ECO:0000256" key="6">
    <source>
        <dbReference type="HAMAP-Rule" id="MF_00074"/>
    </source>
</evidence>
<dbReference type="OrthoDB" id="9808773at2"/>
<dbReference type="EC" id="2.1.1.-" evidence="6"/>
<comment type="function">
    <text evidence="6">Specifically methylates the N7 position of guanine in position 535 of 16S rRNA.</text>
</comment>
<dbReference type="PIRSF" id="PIRSF003078">
    <property type="entry name" value="GidB"/>
    <property type="match status" value="1"/>
</dbReference>
<comment type="similarity">
    <text evidence="6">Belongs to the methyltransferase superfamily. RNA methyltransferase RsmG family.</text>
</comment>
<keyword evidence="4 6" id="KW-0808">Transferase</keyword>
<dbReference type="CDD" id="cd02440">
    <property type="entry name" value="AdoMet_MTases"/>
    <property type="match status" value="1"/>
</dbReference>
<dbReference type="PANTHER" id="PTHR31760:SF0">
    <property type="entry name" value="S-ADENOSYL-L-METHIONINE-DEPENDENT METHYLTRANSFERASES SUPERFAMILY PROTEIN"/>
    <property type="match status" value="1"/>
</dbReference>
<keyword evidence="3 6" id="KW-0489">Methyltransferase</keyword>
<dbReference type="Pfam" id="PF02527">
    <property type="entry name" value="GidB"/>
    <property type="match status" value="1"/>
</dbReference>
<dbReference type="Proteomes" id="UP000441354">
    <property type="component" value="Unassembled WGS sequence"/>
</dbReference>
<evidence type="ECO:0000256" key="5">
    <source>
        <dbReference type="ARBA" id="ARBA00022691"/>
    </source>
</evidence>
<dbReference type="EMBL" id="WBOT01000008">
    <property type="protein sequence ID" value="KAB2330263.1"/>
    <property type="molecule type" value="Genomic_DNA"/>
</dbReference>
<keyword evidence="5 6" id="KW-0949">S-adenosyl-L-methionine</keyword>
<feature type="binding site" evidence="6">
    <location>
        <position position="77"/>
    </location>
    <ligand>
        <name>S-adenosyl-L-methionine</name>
        <dbReference type="ChEBI" id="CHEBI:59789"/>
    </ligand>
</feature>
<dbReference type="AlphaFoldDB" id="A0A7V7UTG7"/>
<gene>
    <name evidence="6 8" type="primary">rsmG</name>
    <name evidence="8" type="ORF">F7732_19080</name>
</gene>
<dbReference type="PANTHER" id="PTHR31760">
    <property type="entry name" value="S-ADENOSYL-L-METHIONINE-DEPENDENT METHYLTRANSFERASES SUPERFAMILY PROTEIN"/>
    <property type="match status" value="1"/>
</dbReference>
<dbReference type="FunFam" id="3.40.50.150:FF:000041">
    <property type="entry name" value="Ribosomal RNA small subunit methyltransferase G"/>
    <property type="match status" value="1"/>
</dbReference>
<dbReference type="SUPFAM" id="SSF53335">
    <property type="entry name" value="S-adenosyl-L-methionine-dependent methyltransferases"/>
    <property type="match status" value="1"/>
</dbReference>
<keyword evidence="1 6" id="KW-0963">Cytoplasm</keyword>
<comment type="subcellular location">
    <subcellularLocation>
        <location evidence="6">Cytoplasm</location>
    </subcellularLocation>
</comment>
<sequence>MNTTEFTEMLAAKGISLSSEQIRQYEIYYSTLVEWNEKMNLTAITDKEEVYLKHFYDSISAAFYYDFNEPLHLCDVGAGAGFPSIPIKIAFPQLHITIVDSLNKRIGFLEHLAKELNLTNVRFIHDRAETFGQNPNHRQSYDVVTARAVARLSVLSELCLPLVKQGGTFVAMKGASAQEEIDAGKKAIVTLGGRLKECHTFTLPQEESERNILIIEKEKQTPKKYPRKPGTPNKTPIE</sequence>
<name>A0A7V7UTG7_9BACI</name>
<feature type="binding site" evidence="6">
    <location>
        <position position="82"/>
    </location>
    <ligand>
        <name>S-adenosyl-L-methionine</name>
        <dbReference type="ChEBI" id="CHEBI:59789"/>
    </ligand>
</feature>
<dbReference type="InterPro" id="IPR003682">
    <property type="entry name" value="rRNA_ssu_MeTfrase_G"/>
</dbReference>
<evidence type="ECO:0000313" key="8">
    <source>
        <dbReference type="EMBL" id="KAB2330263.1"/>
    </source>
</evidence>
<dbReference type="GO" id="GO:0070043">
    <property type="term" value="F:rRNA (guanine-N7-)-methyltransferase activity"/>
    <property type="evidence" value="ECO:0007669"/>
    <property type="project" value="UniProtKB-UniRule"/>
</dbReference>
<feature type="binding site" evidence="6">
    <location>
        <position position="147"/>
    </location>
    <ligand>
        <name>S-adenosyl-L-methionine</name>
        <dbReference type="ChEBI" id="CHEBI:59789"/>
    </ligand>
</feature>
<evidence type="ECO:0000256" key="3">
    <source>
        <dbReference type="ARBA" id="ARBA00022603"/>
    </source>
</evidence>
<dbReference type="NCBIfam" id="TIGR00138">
    <property type="entry name" value="rsmG_gidB"/>
    <property type="match status" value="1"/>
</dbReference>
<protein>
    <recommendedName>
        <fullName evidence="6">Ribosomal RNA small subunit methyltransferase G</fullName>
        <ecNumber evidence="6">2.1.1.-</ecNumber>
    </recommendedName>
    <alternativeName>
        <fullName evidence="6">16S rRNA 7-methylguanosine methyltransferase</fullName>
        <shortName evidence="6">16S rRNA m7G methyltransferase</shortName>
    </alternativeName>
</protein>
<proteinExistence type="inferred from homology"/>
<dbReference type="Gene3D" id="3.40.50.150">
    <property type="entry name" value="Vaccinia Virus protein VP39"/>
    <property type="match status" value="1"/>
</dbReference>
<dbReference type="GO" id="GO:0005829">
    <property type="term" value="C:cytosol"/>
    <property type="evidence" value="ECO:0007669"/>
    <property type="project" value="TreeGrafter"/>
</dbReference>
<dbReference type="InterPro" id="IPR029063">
    <property type="entry name" value="SAM-dependent_MTases_sf"/>
</dbReference>
<evidence type="ECO:0000256" key="7">
    <source>
        <dbReference type="SAM" id="MobiDB-lite"/>
    </source>
</evidence>
<feature type="region of interest" description="Disordered" evidence="7">
    <location>
        <begin position="215"/>
        <end position="238"/>
    </location>
</feature>
<comment type="caution">
    <text evidence="6">Lacks conserved residue(s) required for the propagation of feature annotation.</text>
</comment>
<evidence type="ECO:0000313" key="9">
    <source>
        <dbReference type="Proteomes" id="UP000441354"/>
    </source>
</evidence>
<dbReference type="RefSeq" id="WP_151575669.1">
    <property type="nucleotide sequence ID" value="NZ_WBOT01000008.1"/>
</dbReference>
<evidence type="ECO:0000256" key="4">
    <source>
        <dbReference type="ARBA" id="ARBA00022679"/>
    </source>
</evidence>
<accession>A0A7V7UTG7</accession>
<dbReference type="HAMAP" id="MF_00074">
    <property type="entry name" value="16SrRNA_methyltr_G"/>
    <property type="match status" value="1"/>
</dbReference>